<dbReference type="RefSeq" id="WP_089048950.1">
    <property type="nucleotide sequence ID" value="NZ_FXTV01000006.1"/>
</dbReference>
<dbReference type="AlphaFoldDB" id="A0A226HJZ1"/>
<comment type="caution">
    <text evidence="1">The sequence shown here is derived from an EMBL/GenBank/DDBJ whole genome shotgun (WGS) entry which is preliminary data.</text>
</comment>
<accession>A0A226HJZ1</accession>
<dbReference type="Proteomes" id="UP000198345">
    <property type="component" value="Unassembled WGS sequence"/>
</dbReference>
<evidence type="ECO:0000313" key="2">
    <source>
        <dbReference type="Proteomes" id="UP000198345"/>
    </source>
</evidence>
<reference evidence="1 2" key="1">
    <citation type="submission" date="2016-11" db="EMBL/GenBank/DDBJ databases">
        <title>Whole genomes of Flavobacteriaceae.</title>
        <authorList>
            <person name="Stine C."/>
            <person name="Li C."/>
            <person name="Tadesse D."/>
        </authorList>
    </citation>
    <scope>NUCLEOTIDE SEQUENCE [LARGE SCALE GENOMIC DNA]</scope>
    <source>
        <strain evidence="1 2">DSM 18292</strain>
    </source>
</reference>
<sequence length="97" mass="11301">MQNLKDSGQWQQGILNAENSNELLYAIRDIVMYLERIQDEKVREEIRKLTSKMVKVSHTEGWKESNQLLAEINLDISNAMKILGTELRNNYYSADVI</sequence>
<protein>
    <submittedName>
        <fullName evidence="1">Uncharacterized protein</fullName>
    </submittedName>
</protein>
<organism evidence="1 2">
    <name type="scientific">Flavobacterium hercynium</name>
    <dbReference type="NCBI Taxonomy" id="387094"/>
    <lineage>
        <taxon>Bacteria</taxon>
        <taxon>Pseudomonadati</taxon>
        <taxon>Bacteroidota</taxon>
        <taxon>Flavobacteriia</taxon>
        <taxon>Flavobacteriales</taxon>
        <taxon>Flavobacteriaceae</taxon>
        <taxon>Flavobacterium</taxon>
    </lineage>
</organism>
<name>A0A226HJZ1_9FLAO</name>
<proteinExistence type="predicted"/>
<evidence type="ECO:0000313" key="1">
    <source>
        <dbReference type="EMBL" id="OXA93800.1"/>
    </source>
</evidence>
<dbReference type="EMBL" id="MUGW01000012">
    <property type="protein sequence ID" value="OXA93800.1"/>
    <property type="molecule type" value="Genomic_DNA"/>
</dbReference>
<dbReference type="OrthoDB" id="1447951at2"/>
<gene>
    <name evidence="1" type="ORF">B0A66_06010</name>
</gene>
<keyword evidence="2" id="KW-1185">Reference proteome</keyword>